<dbReference type="AlphaFoldDB" id="A0A849AM18"/>
<organism evidence="1 2">
    <name type="scientific">Brevibacterium luteolum</name>
    <dbReference type="NCBI Taxonomy" id="199591"/>
    <lineage>
        <taxon>Bacteria</taxon>
        <taxon>Bacillati</taxon>
        <taxon>Actinomycetota</taxon>
        <taxon>Actinomycetes</taxon>
        <taxon>Micrococcales</taxon>
        <taxon>Brevibacteriaceae</taxon>
        <taxon>Brevibacterium</taxon>
    </lineage>
</organism>
<gene>
    <name evidence="1" type="ORF">HLA91_00300</name>
</gene>
<proteinExistence type="predicted"/>
<dbReference type="Proteomes" id="UP000549517">
    <property type="component" value="Unassembled WGS sequence"/>
</dbReference>
<reference evidence="1 2" key="1">
    <citation type="submission" date="2020-05" db="EMBL/GenBank/DDBJ databases">
        <title>MicrobeNet Type strains.</title>
        <authorList>
            <person name="Nicholson A.C."/>
        </authorList>
    </citation>
    <scope>NUCLEOTIDE SEQUENCE [LARGE SCALE GENOMIC DNA]</scope>
    <source>
        <strain evidence="1 2">CCUG 46604</strain>
    </source>
</reference>
<evidence type="ECO:0000313" key="2">
    <source>
        <dbReference type="Proteomes" id="UP000549517"/>
    </source>
</evidence>
<dbReference type="EMBL" id="JABEMC010000001">
    <property type="protein sequence ID" value="NNG77823.1"/>
    <property type="molecule type" value="Genomic_DNA"/>
</dbReference>
<sequence>MPTPPASLPVFGPHAQIVTLDEDGDLFIWEVETDGNLTARSIPNVPVEE</sequence>
<accession>A0A849AM18</accession>
<protein>
    <submittedName>
        <fullName evidence="1">Uncharacterized protein</fullName>
    </submittedName>
</protein>
<name>A0A849AM18_9MICO</name>
<dbReference type="RefSeq" id="WP_170273067.1">
    <property type="nucleotide sequence ID" value="NZ_BAAAKH010000002.1"/>
</dbReference>
<evidence type="ECO:0000313" key="1">
    <source>
        <dbReference type="EMBL" id="NNG77823.1"/>
    </source>
</evidence>
<comment type="caution">
    <text evidence="1">The sequence shown here is derived from an EMBL/GenBank/DDBJ whole genome shotgun (WGS) entry which is preliminary data.</text>
</comment>